<proteinExistence type="predicted"/>
<dbReference type="InterPro" id="IPR014752">
    <property type="entry name" value="Arrestin-like_C"/>
</dbReference>
<protein>
    <recommendedName>
        <fullName evidence="4">Arrestin-like N-terminal domain-containing protein</fullName>
    </recommendedName>
</protein>
<dbReference type="Gene3D" id="2.60.40.640">
    <property type="match status" value="1"/>
</dbReference>
<evidence type="ECO:0008006" key="4">
    <source>
        <dbReference type="Google" id="ProtNLM"/>
    </source>
</evidence>
<name>A0A165FLV2_9APHY</name>
<dbReference type="AlphaFoldDB" id="A0A165FLV2"/>
<feature type="region of interest" description="Disordered" evidence="1">
    <location>
        <begin position="250"/>
        <end position="270"/>
    </location>
</feature>
<accession>A0A165FLV2</accession>
<reference evidence="2 3" key="1">
    <citation type="journal article" date="2016" name="Mol. Biol. Evol.">
        <title>Comparative Genomics of Early-Diverging Mushroom-Forming Fungi Provides Insights into the Origins of Lignocellulose Decay Capabilities.</title>
        <authorList>
            <person name="Nagy L.G."/>
            <person name="Riley R."/>
            <person name="Tritt A."/>
            <person name="Adam C."/>
            <person name="Daum C."/>
            <person name="Floudas D."/>
            <person name="Sun H."/>
            <person name="Yadav J.S."/>
            <person name="Pangilinan J."/>
            <person name="Larsson K.H."/>
            <person name="Matsuura K."/>
            <person name="Barry K."/>
            <person name="Labutti K."/>
            <person name="Kuo R."/>
            <person name="Ohm R.A."/>
            <person name="Bhattacharya S.S."/>
            <person name="Shirouzu T."/>
            <person name="Yoshinaga Y."/>
            <person name="Martin F.M."/>
            <person name="Grigoriev I.V."/>
            <person name="Hibbett D.S."/>
        </authorList>
    </citation>
    <scope>NUCLEOTIDE SEQUENCE [LARGE SCALE GENOMIC DNA]</scope>
    <source>
        <strain evidence="2 3">93-53</strain>
    </source>
</reference>
<evidence type="ECO:0000313" key="3">
    <source>
        <dbReference type="Proteomes" id="UP000076871"/>
    </source>
</evidence>
<evidence type="ECO:0000313" key="2">
    <source>
        <dbReference type="EMBL" id="KZT09166.1"/>
    </source>
</evidence>
<keyword evidence="3" id="KW-1185">Reference proteome</keyword>
<dbReference type="InParanoid" id="A0A165FLV2"/>
<organism evidence="2 3">
    <name type="scientific">Laetiporus sulphureus 93-53</name>
    <dbReference type="NCBI Taxonomy" id="1314785"/>
    <lineage>
        <taxon>Eukaryota</taxon>
        <taxon>Fungi</taxon>
        <taxon>Dikarya</taxon>
        <taxon>Basidiomycota</taxon>
        <taxon>Agaricomycotina</taxon>
        <taxon>Agaricomycetes</taxon>
        <taxon>Polyporales</taxon>
        <taxon>Laetiporus</taxon>
    </lineage>
</organism>
<dbReference type="STRING" id="1314785.A0A165FLV2"/>
<sequence>MCECITLHVPPHIYVAGGTVAGYVELKVPLLCEHRVEEVVVELRETIFLRDQYGPMTSVSDEQSNVRSNCTVWTLDTINPPLGTDVICADFELALPVSLPPSFEASTAHGEAYIRYYIEVLPIGHHGLHERIMGPMVVVPKDRDGDRSRGLLRVGWSGRWATKCVEHQIRRSPWGRYADVFIEYSLPDIRALPLFVPIPFKISIITISAATHKGADVKTIWPAPPQRPQDVFLTLHRTLKYTVSPYHGESSHVQKSGKEWRPSVGDPMEGQWRQRTTFSSSFVLRCPPTFHTQSIKNEVSFGSPLSGVKACFPVKVTSAMTPSTSLEFYALPAPPPPTGALVKISRQLLSHKRTHSEPSSCPTKPDLPPYYVFCPSRTHLSHSQSCPCRSYWSMTSGEEQESRKVCTPQRVCIVKRTDEFMI</sequence>
<dbReference type="GeneID" id="63822606"/>
<feature type="compositionally biased region" description="Basic and acidic residues" evidence="1">
    <location>
        <begin position="250"/>
        <end position="261"/>
    </location>
</feature>
<dbReference type="EMBL" id="KV427612">
    <property type="protein sequence ID" value="KZT09166.1"/>
    <property type="molecule type" value="Genomic_DNA"/>
</dbReference>
<dbReference type="RefSeq" id="XP_040766906.1">
    <property type="nucleotide sequence ID" value="XM_040905576.1"/>
</dbReference>
<gene>
    <name evidence="2" type="ORF">LAESUDRAFT_674951</name>
</gene>
<dbReference type="Proteomes" id="UP000076871">
    <property type="component" value="Unassembled WGS sequence"/>
</dbReference>
<evidence type="ECO:0000256" key="1">
    <source>
        <dbReference type="SAM" id="MobiDB-lite"/>
    </source>
</evidence>
<dbReference type="OrthoDB" id="2742096at2759"/>